<name>A0A182SS55_9DIPT</name>
<dbReference type="AlphaFoldDB" id="A0A182SS55"/>
<keyword evidence="2" id="KW-1185">Reference proteome</keyword>
<evidence type="ECO:0000313" key="1">
    <source>
        <dbReference type="EnsemblMetazoa" id="AMAM012315-PA"/>
    </source>
</evidence>
<proteinExistence type="predicted"/>
<dbReference type="VEuPathDB" id="VectorBase:AMAM012315"/>
<evidence type="ECO:0000313" key="2">
    <source>
        <dbReference type="Proteomes" id="UP000075901"/>
    </source>
</evidence>
<reference evidence="2" key="1">
    <citation type="submission" date="2013-09" db="EMBL/GenBank/DDBJ databases">
        <title>The Genome Sequence of Anopheles maculatus species B.</title>
        <authorList>
            <consortium name="The Broad Institute Genomics Platform"/>
            <person name="Neafsey D.E."/>
            <person name="Besansky N."/>
            <person name="Howell P."/>
            <person name="Walton C."/>
            <person name="Young S.K."/>
            <person name="Zeng Q."/>
            <person name="Gargeya S."/>
            <person name="Fitzgerald M."/>
            <person name="Haas B."/>
            <person name="Abouelleil A."/>
            <person name="Allen A.W."/>
            <person name="Alvarado L."/>
            <person name="Arachchi H.M."/>
            <person name="Berlin A.M."/>
            <person name="Chapman S.B."/>
            <person name="Gainer-Dewar J."/>
            <person name="Goldberg J."/>
            <person name="Griggs A."/>
            <person name="Gujja S."/>
            <person name="Hansen M."/>
            <person name="Howarth C."/>
            <person name="Imamovic A."/>
            <person name="Ireland A."/>
            <person name="Larimer J."/>
            <person name="McCowan C."/>
            <person name="Murphy C."/>
            <person name="Pearson M."/>
            <person name="Poon T.W."/>
            <person name="Priest M."/>
            <person name="Roberts A."/>
            <person name="Saif S."/>
            <person name="Shea T."/>
            <person name="Sisk P."/>
            <person name="Sykes S."/>
            <person name="Wortman J."/>
            <person name="Nusbaum C."/>
            <person name="Birren B."/>
        </authorList>
    </citation>
    <scope>NUCLEOTIDE SEQUENCE [LARGE SCALE GENOMIC DNA]</scope>
    <source>
        <strain evidence="2">maculatus3</strain>
    </source>
</reference>
<organism evidence="1 2">
    <name type="scientific">Anopheles maculatus</name>
    <dbReference type="NCBI Taxonomy" id="74869"/>
    <lineage>
        <taxon>Eukaryota</taxon>
        <taxon>Metazoa</taxon>
        <taxon>Ecdysozoa</taxon>
        <taxon>Arthropoda</taxon>
        <taxon>Hexapoda</taxon>
        <taxon>Insecta</taxon>
        <taxon>Pterygota</taxon>
        <taxon>Neoptera</taxon>
        <taxon>Endopterygota</taxon>
        <taxon>Diptera</taxon>
        <taxon>Nematocera</taxon>
        <taxon>Culicoidea</taxon>
        <taxon>Culicidae</taxon>
        <taxon>Anophelinae</taxon>
        <taxon>Anopheles</taxon>
        <taxon>Anopheles maculatus group</taxon>
    </lineage>
</organism>
<dbReference type="Proteomes" id="UP000075901">
    <property type="component" value="Unassembled WGS sequence"/>
</dbReference>
<protein>
    <submittedName>
        <fullName evidence="1">Uncharacterized protein</fullName>
    </submittedName>
</protein>
<reference evidence="1" key="2">
    <citation type="submission" date="2020-05" db="UniProtKB">
        <authorList>
            <consortium name="EnsemblMetazoa"/>
        </authorList>
    </citation>
    <scope>IDENTIFICATION</scope>
    <source>
        <strain evidence="1">maculatus3</strain>
    </source>
</reference>
<dbReference type="EnsemblMetazoa" id="AMAM012315-RA">
    <property type="protein sequence ID" value="AMAM012315-PA"/>
    <property type="gene ID" value="AMAM012315"/>
</dbReference>
<sequence>MMQIRSICHQTMSGTHITYRVLLVCDVLHPGYMNRNTKHQTHFQSGTVTLMTAMKAKFLVGKLPNRKKAAVTQWRMGTVAGWHSGTAKRGYCIGNGIAALATVSFSLVAGQPIQGKRKINLGPLVYGTVI</sequence>
<accession>A0A182SS55</accession>